<dbReference type="EMBL" id="JAHZUY010000059">
    <property type="protein sequence ID" value="MBW8270908.1"/>
    <property type="molecule type" value="Genomic_DNA"/>
</dbReference>
<evidence type="ECO:0000313" key="1">
    <source>
        <dbReference type="EMBL" id="MBW8270908.1"/>
    </source>
</evidence>
<gene>
    <name evidence="1" type="ORF">K1J50_15595</name>
</gene>
<accession>A0ABS7F5X3</accession>
<dbReference type="RefSeq" id="WP_220118689.1">
    <property type="nucleotide sequence ID" value="NZ_JAHZUY010000059.1"/>
</dbReference>
<dbReference type="Proteomes" id="UP001519924">
    <property type="component" value="Unassembled WGS sequence"/>
</dbReference>
<name>A0ABS7F5X3_9PROT</name>
<comment type="caution">
    <text evidence="1">The sequence shown here is derived from an EMBL/GenBank/DDBJ whole genome shotgun (WGS) entry which is preliminary data.</text>
</comment>
<keyword evidence="2" id="KW-1185">Reference proteome</keyword>
<reference evidence="1 2" key="1">
    <citation type="submission" date="2021-08" db="EMBL/GenBank/DDBJ databases">
        <title>Caldovatus sediminis gen. nov., sp. nov., a moderately thermophilic bacterium isolated from a hot spring.</title>
        <authorList>
            <person name="Hu C.-J."/>
            <person name="Li W.-J."/>
            <person name="Xian W.-D."/>
        </authorList>
    </citation>
    <scope>NUCLEOTIDE SEQUENCE [LARGE SCALE GENOMIC DNA]</scope>
    <source>
        <strain evidence="1 2">SYSU G05006</strain>
    </source>
</reference>
<protein>
    <submittedName>
        <fullName evidence="1">Uncharacterized protein</fullName>
    </submittedName>
</protein>
<evidence type="ECO:0000313" key="2">
    <source>
        <dbReference type="Proteomes" id="UP001519924"/>
    </source>
</evidence>
<proteinExistence type="predicted"/>
<sequence>MKRLRRFWKALDEVPGAATDRLDWTDVLGAEWRDIEPYLKSTGRRTTSVMCPYPGGDGCPRRVVTGTNGAIRAVCGSRPRMCDALDLRAADVTILALDRAKLLRELARAFDAEPADRSVGSGRVMLVGRHALAAGLASPILLALPGPADPLAEDELRAAGLDPAGSVVLVPRPSSLPAPVQARLVAAGHQVIPLSEAMGLGANGFEALQPPAILLAPIRGALDTRIKAQPNAPSLRLPPGTRWEQITFLLTSSATLVCRTPGWSRQLDPGDLGMRSAKNNHPTLAWTLLVSLAELGGAISVRDRSKEASFRKQKEHLSKHLRDAFGLAEDPLPWDVTRRAYVARFIIRDERPVGERGPRRR</sequence>
<organism evidence="1 2">
    <name type="scientific">Caldovatus aquaticus</name>
    <dbReference type="NCBI Taxonomy" id="2865671"/>
    <lineage>
        <taxon>Bacteria</taxon>
        <taxon>Pseudomonadati</taxon>
        <taxon>Pseudomonadota</taxon>
        <taxon>Alphaproteobacteria</taxon>
        <taxon>Acetobacterales</taxon>
        <taxon>Roseomonadaceae</taxon>
        <taxon>Caldovatus</taxon>
    </lineage>
</organism>